<dbReference type="CDD" id="cd00250">
    <property type="entry name" value="CAS_like"/>
    <property type="match status" value="1"/>
</dbReference>
<evidence type="ECO:0000259" key="8">
    <source>
        <dbReference type="Pfam" id="PF02668"/>
    </source>
</evidence>
<keyword evidence="5 10" id="KW-0223">Dioxygenase</keyword>
<dbReference type="GO" id="GO:0045329">
    <property type="term" value="P:carnitine biosynthetic process"/>
    <property type="evidence" value="ECO:0007669"/>
    <property type="project" value="TreeGrafter"/>
</dbReference>
<dbReference type="GO" id="GO:0046872">
    <property type="term" value="F:metal ion binding"/>
    <property type="evidence" value="ECO:0007669"/>
    <property type="project" value="UniProtKB-KW"/>
</dbReference>
<dbReference type="RefSeq" id="WP_096723509.1">
    <property type="nucleotide sequence ID" value="NZ_MTZV01000006.1"/>
</dbReference>
<dbReference type="Pfam" id="PF02668">
    <property type="entry name" value="TauD"/>
    <property type="match status" value="1"/>
</dbReference>
<reference evidence="10 11" key="1">
    <citation type="submission" date="2017-01" db="EMBL/GenBank/DDBJ databases">
        <title>Whole-Genome Shotgun Sequencing of Two beta-Proteobacterial Species in Search of the Bulgecin Biosynthetic Cluster.</title>
        <authorList>
            <person name="Horsman M.E."/>
            <person name="Marous D.R."/>
            <person name="Li R."/>
            <person name="Oliver R.A."/>
            <person name="Byun B."/>
            <person name="Emrich S.J."/>
            <person name="Boggess B."/>
            <person name="Townsend C.A."/>
            <person name="Mobashery S."/>
        </authorList>
    </citation>
    <scope>NUCLEOTIDE SEQUENCE [LARGE SCALE GENOMIC DNA]</scope>
    <source>
        <strain evidence="10 11">ATCC 31363</strain>
    </source>
</reference>
<comment type="similarity">
    <text evidence="3">Belongs to the gamma-BBH/TMLD family.</text>
</comment>
<dbReference type="FunFam" id="3.60.130.10:FF:000001">
    <property type="entry name" value="Trimethyllysine dioxygenase, mitochondrial"/>
    <property type="match status" value="1"/>
</dbReference>
<dbReference type="InterPro" id="IPR050411">
    <property type="entry name" value="AlphaKG_dependent_hydroxylases"/>
</dbReference>
<dbReference type="Proteomes" id="UP000218022">
    <property type="component" value="Unassembled WGS sequence"/>
</dbReference>
<gene>
    <name evidence="10" type="ORF">BWP39_20415</name>
</gene>
<dbReference type="OrthoDB" id="979809at2"/>
<feature type="domain" description="Gamma-butyrobetaine hydroxylase-like N-terminal" evidence="9">
    <location>
        <begin position="27"/>
        <end position="106"/>
    </location>
</feature>
<feature type="domain" description="TauD/TfdA-like" evidence="8">
    <location>
        <begin position="137"/>
        <end position="374"/>
    </location>
</feature>
<comment type="cofactor">
    <cofactor evidence="1">
        <name>Fe(2+)</name>
        <dbReference type="ChEBI" id="CHEBI:29033"/>
    </cofactor>
</comment>
<evidence type="ECO:0000256" key="3">
    <source>
        <dbReference type="ARBA" id="ARBA00008654"/>
    </source>
</evidence>
<keyword evidence="6" id="KW-0560">Oxidoreductase</keyword>
<dbReference type="InterPro" id="IPR003819">
    <property type="entry name" value="TauD/TfdA-like"/>
</dbReference>
<dbReference type="EMBL" id="MTZV01000006">
    <property type="protein sequence ID" value="PCE22038.1"/>
    <property type="molecule type" value="Genomic_DNA"/>
</dbReference>
<organism evidence="10 11">
    <name type="scientific">Paraburkholderia acidicola</name>
    <dbReference type="NCBI Taxonomy" id="1912599"/>
    <lineage>
        <taxon>Bacteria</taxon>
        <taxon>Pseudomonadati</taxon>
        <taxon>Pseudomonadota</taxon>
        <taxon>Betaproteobacteria</taxon>
        <taxon>Burkholderiales</taxon>
        <taxon>Burkholderiaceae</taxon>
        <taxon>Paraburkholderia</taxon>
    </lineage>
</organism>
<evidence type="ECO:0000256" key="4">
    <source>
        <dbReference type="ARBA" id="ARBA00022723"/>
    </source>
</evidence>
<dbReference type="Pfam" id="PF06155">
    <property type="entry name" value="GBBH-like_N"/>
    <property type="match status" value="1"/>
</dbReference>
<dbReference type="Gene3D" id="3.30.2020.30">
    <property type="match status" value="1"/>
</dbReference>
<dbReference type="PANTHER" id="PTHR10696">
    <property type="entry name" value="GAMMA-BUTYROBETAINE HYDROXYLASE-RELATED"/>
    <property type="match status" value="1"/>
</dbReference>
<keyword evidence="7" id="KW-0408">Iron</keyword>
<evidence type="ECO:0000259" key="9">
    <source>
        <dbReference type="Pfam" id="PF06155"/>
    </source>
</evidence>
<dbReference type="InterPro" id="IPR042098">
    <property type="entry name" value="TauD-like_sf"/>
</dbReference>
<dbReference type="GO" id="GO:0016706">
    <property type="term" value="F:2-oxoglutarate-dependent dioxygenase activity"/>
    <property type="evidence" value="ECO:0007669"/>
    <property type="project" value="UniProtKB-ARBA"/>
</dbReference>
<evidence type="ECO:0000313" key="11">
    <source>
        <dbReference type="Proteomes" id="UP000218022"/>
    </source>
</evidence>
<evidence type="ECO:0000256" key="1">
    <source>
        <dbReference type="ARBA" id="ARBA00001954"/>
    </source>
</evidence>
<dbReference type="FunFam" id="3.30.2020.30:FF:000002">
    <property type="entry name" value="Putative gamma-butyrobetaine dioxygenase"/>
    <property type="match status" value="1"/>
</dbReference>
<comment type="cofactor">
    <cofactor evidence="2">
        <name>L-ascorbate</name>
        <dbReference type="ChEBI" id="CHEBI:38290"/>
    </cofactor>
</comment>
<accession>A0A2A4ENM4</accession>
<keyword evidence="4" id="KW-0479">Metal-binding</keyword>
<evidence type="ECO:0000256" key="7">
    <source>
        <dbReference type="ARBA" id="ARBA00023004"/>
    </source>
</evidence>
<evidence type="ECO:0000256" key="2">
    <source>
        <dbReference type="ARBA" id="ARBA00001961"/>
    </source>
</evidence>
<comment type="caution">
    <text evidence="10">The sequence shown here is derived from an EMBL/GenBank/DDBJ whole genome shotgun (WGS) entry which is preliminary data.</text>
</comment>
<sequence length="391" mass="43644">MQVAGSMVEDWRAFATSATIAGTTLSDDAVVVQWSDARRSPYHFVWLRDNCACNQCVHALTREQVFEIADIPDDLAAVEVSIDDAGAMQVRWSDGHRSVYAPGWLRAHAYDDASRAERHGGNTRKIWDASGGSTLAVFDWRDVMHDERALHAWLVALRDTGLTLVRGVPTEPGSVADIARRISFIRESNFGVLFDVKSKAVPDSNAYTSINLPPHTDLPTRELQPGLQFLHCLVNDAPGGDNVFVDGFALADALRTHWPDDFAALTTVPFEFWNKSASSDYRCSAPVIALDGRGEVSEVRHANFLRGPIDAAAQTMPAVYRAYRRFIGLARDARFHVQRRLTAGEMWAFDNRRILHARTAFDPRGGARHLQGCYVDRDELLSRIRILERSL</sequence>
<proteinExistence type="inferred from homology"/>
<evidence type="ECO:0000256" key="6">
    <source>
        <dbReference type="ARBA" id="ARBA00023002"/>
    </source>
</evidence>
<dbReference type="AlphaFoldDB" id="A0A2A4ENM4"/>
<dbReference type="InterPro" id="IPR010376">
    <property type="entry name" value="GBBH-like_N"/>
</dbReference>
<dbReference type="SUPFAM" id="SSF51197">
    <property type="entry name" value="Clavaminate synthase-like"/>
    <property type="match status" value="1"/>
</dbReference>
<protein>
    <submittedName>
        <fullName evidence="10">Gamma-butyrobetaine dioxygenase</fullName>
    </submittedName>
</protein>
<name>A0A2A4ENM4_9BURK</name>
<evidence type="ECO:0000313" key="10">
    <source>
        <dbReference type="EMBL" id="PCE22038.1"/>
    </source>
</evidence>
<dbReference type="Gene3D" id="3.60.130.10">
    <property type="entry name" value="Clavaminate synthase-like"/>
    <property type="match status" value="1"/>
</dbReference>
<dbReference type="InterPro" id="IPR038492">
    <property type="entry name" value="GBBH-like_N_sf"/>
</dbReference>
<dbReference type="PANTHER" id="PTHR10696:SF25">
    <property type="entry name" value="OXIDOREDUCTASE AIM17-RELATED"/>
    <property type="match status" value="1"/>
</dbReference>
<evidence type="ECO:0000256" key="5">
    <source>
        <dbReference type="ARBA" id="ARBA00022964"/>
    </source>
</evidence>